<comment type="caution">
    <text evidence="2">The sequence shown here is derived from an EMBL/GenBank/DDBJ whole genome shotgun (WGS) entry which is preliminary data.</text>
</comment>
<proteinExistence type="predicted"/>
<evidence type="ECO:0000313" key="3">
    <source>
        <dbReference type="Proteomes" id="UP001642464"/>
    </source>
</evidence>
<feature type="compositionally biased region" description="Basic and acidic residues" evidence="1">
    <location>
        <begin position="54"/>
        <end position="75"/>
    </location>
</feature>
<evidence type="ECO:0000313" key="2">
    <source>
        <dbReference type="EMBL" id="CAK9089534.1"/>
    </source>
</evidence>
<gene>
    <name evidence="2" type="ORF">SCF082_LOCUS42247</name>
</gene>
<evidence type="ECO:0000256" key="1">
    <source>
        <dbReference type="SAM" id="MobiDB-lite"/>
    </source>
</evidence>
<reference evidence="2 3" key="1">
    <citation type="submission" date="2024-02" db="EMBL/GenBank/DDBJ databases">
        <authorList>
            <person name="Chen Y."/>
            <person name="Shah S."/>
            <person name="Dougan E. K."/>
            <person name="Thang M."/>
            <person name="Chan C."/>
        </authorList>
    </citation>
    <scope>NUCLEOTIDE SEQUENCE [LARGE SCALE GENOMIC DNA]</scope>
</reference>
<name>A0ABP0QMP5_9DINO</name>
<sequence>MKITDDDAAFILGKGGKTKAGNSMSNSVKLRELFERDLVLEIRGSKLQRRRAKKYAEGAESEREQRGRTWGERGVDGNSQNFIRLLEVGDVRAWSGTVPRVLLAPLLGKSRQPFRNAEKFFAGHSCCFTIRHLSLPWLVHR</sequence>
<organism evidence="2 3">
    <name type="scientific">Durusdinium trenchii</name>
    <dbReference type="NCBI Taxonomy" id="1381693"/>
    <lineage>
        <taxon>Eukaryota</taxon>
        <taxon>Sar</taxon>
        <taxon>Alveolata</taxon>
        <taxon>Dinophyceae</taxon>
        <taxon>Suessiales</taxon>
        <taxon>Symbiodiniaceae</taxon>
        <taxon>Durusdinium</taxon>
    </lineage>
</organism>
<dbReference type="EMBL" id="CAXAMM010039854">
    <property type="protein sequence ID" value="CAK9089534.1"/>
    <property type="molecule type" value="Genomic_DNA"/>
</dbReference>
<keyword evidence="3" id="KW-1185">Reference proteome</keyword>
<accession>A0ABP0QMP5</accession>
<dbReference type="Proteomes" id="UP001642464">
    <property type="component" value="Unassembled WGS sequence"/>
</dbReference>
<feature type="region of interest" description="Disordered" evidence="1">
    <location>
        <begin position="53"/>
        <end position="76"/>
    </location>
</feature>
<protein>
    <submittedName>
        <fullName evidence="2">Uncharacterized protein</fullName>
    </submittedName>
</protein>